<proteinExistence type="inferred from homology"/>
<evidence type="ECO:0000259" key="8">
    <source>
        <dbReference type="PROSITE" id="PS50928"/>
    </source>
</evidence>
<evidence type="ECO:0000256" key="6">
    <source>
        <dbReference type="ARBA" id="ARBA00023136"/>
    </source>
</evidence>
<keyword evidence="6 7" id="KW-0472">Membrane</keyword>
<dbReference type="GO" id="GO:0055085">
    <property type="term" value="P:transmembrane transport"/>
    <property type="evidence" value="ECO:0007669"/>
    <property type="project" value="InterPro"/>
</dbReference>
<dbReference type="Gene3D" id="1.10.3720.10">
    <property type="entry name" value="MetI-like"/>
    <property type="match status" value="1"/>
</dbReference>
<evidence type="ECO:0000313" key="9">
    <source>
        <dbReference type="EMBL" id="AJD42338.1"/>
    </source>
</evidence>
<evidence type="ECO:0000313" key="10">
    <source>
        <dbReference type="Proteomes" id="UP000031368"/>
    </source>
</evidence>
<protein>
    <submittedName>
        <fullName evidence="9">Oligopeptide ABC transporter permease protein</fullName>
    </submittedName>
</protein>
<evidence type="ECO:0000256" key="7">
    <source>
        <dbReference type="RuleBase" id="RU363032"/>
    </source>
</evidence>
<dbReference type="GO" id="GO:0005886">
    <property type="term" value="C:plasma membrane"/>
    <property type="evidence" value="ECO:0007669"/>
    <property type="project" value="UniProtKB-SubCell"/>
</dbReference>
<name>A0A0B4X6Z7_9HYPH</name>
<dbReference type="Pfam" id="PF00528">
    <property type="entry name" value="BPD_transp_1"/>
    <property type="match status" value="1"/>
</dbReference>
<dbReference type="HOGENOM" id="CLU_036879_1_2_5"/>
<keyword evidence="4 7" id="KW-0812">Transmembrane</keyword>
<accession>A0A0B4X6Z7</accession>
<dbReference type="Pfam" id="PF19300">
    <property type="entry name" value="BPD_transp_1_N"/>
    <property type="match status" value="1"/>
</dbReference>
<dbReference type="InterPro" id="IPR035906">
    <property type="entry name" value="MetI-like_sf"/>
</dbReference>
<feature type="transmembrane region" description="Helical" evidence="7">
    <location>
        <begin position="182"/>
        <end position="201"/>
    </location>
</feature>
<evidence type="ECO:0000256" key="3">
    <source>
        <dbReference type="ARBA" id="ARBA00022475"/>
    </source>
</evidence>
<feature type="domain" description="ABC transmembrane type-1" evidence="8">
    <location>
        <begin position="98"/>
        <end position="305"/>
    </location>
</feature>
<dbReference type="Proteomes" id="UP000031368">
    <property type="component" value="Chromosome"/>
</dbReference>
<dbReference type="PANTHER" id="PTHR43163:SF6">
    <property type="entry name" value="DIPEPTIDE TRANSPORT SYSTEM PERMEASE PROTEIN DPPB-RELATED"/>
    <property type="match status" value="1"/>
</dbReference>
<dbReference type="InterPro" id="IPR045621">
    <property type="entry name" value="BPD_transp_1_N"/>
</dbReference>
<reference evidence="9 10" key="1">
    <citation type="submission" date="2013-11" db="EMBL/GenBank/DDBJ databases">
        <title>Complete genome sequence of Rhizobium gallicum bv. gallicum R602.</title>
        <authorList>
            <person name="Bustos P."/>
            <person name="Santamaria R.I."/>
            <person name="Lozano L."/>
            <person name="Acosta J.L."/>
            <person name="Ormeno-Orrillo E."/>
            <person name="Rogel M.A."/>
            <person name="Romero D."/>
            <person name="Cevallos M.A."/>
            <person name="Martinez-Romero E."/>
            <person name="Gonzalez V."/>
        </authorList>
    </citation>
    <scope>NUCLEOTIDE SEQUENCE [LARGE SCALE GENOMIC DNA]</scope>
    <source>
        <strain evidence="9 10">R602</strain>
    </source>
</reference>
<comment type="subcellular location">
    <subcellularLocation>
        <location evidence="1 7">Cell membrane</location>
        <topology evidence="1 7">Multi-pass membrane protein</topology>
    </subcellularLocation>
</comment>
<keyword evidence="10" id="KW-1185">Reference proteome</keyword>
<keyword evidence="2 7" id="KW-0813">Transport</keyword>
<dbReference type="InterPro" id="IPR000515">
    <property type="entry name" value="MetI-like"/>
</dbReference>
<feature type="transmembrane region" description="Helical" evidence="7">
    <location>
        <begin position="137"/>
        <end position="162"/>
    </location>
</feature>
<evidence type="ECO:0000256" key="5">
    <source>
        <dbReference type="ARBA" id="ARBA00022989"/>
    </source>
</evidence>
<dbReference type="PANTHER" id="PTHR43163">
    <property type="entry name" value="DIPEPTIDE TRANSPORT SYSTEM PERMEASE PROTEIN DPPB-RELATED"/>
    <property type="match status" value="1"/>
</dbReference>
<gene>
    <name evidence="9" type="ORF">RGR602_CH03021</name>
</gene>
<dbReference type="RefSeq" id="WP_039845755.1">
    <property type="nucleotide sequence ID" value="NZ_CP006877.1"/>
</dbReference>
<dbReference type="SUPFAM" id="SSF161098">
    <property type="entry name" value="MetI-like"/>
    <property type="match status" value="1"/>
</dbReference>
<keyword evidence="5 7" id="KW-1133">Transmembrane helix</keyword>
<feature type="transmembrane region" description="Helical" evidence="7">
    <location>
        <begin position="102"/>
        <end position="125"/>
    </location>
</feature>
<sequence length="319" mass="34297">MLRYSLRRVVIGMGMLLALSALIFLLLRLAPGDPIDAYIDPNIPMSSSDLADLRSRLGLDQPLPVQYLAWLQQALAGNLGYSIKRLDQPVLNLVLSRIGPTVLLMGTALVIAIVAGIAIGVISAVRRNSLADISFSVFALAGISSPAFLSALIGLYIFSVRLNWTPSGGMLTPGEEFSILDLLRHLILPAALLAIAQAALIMRYMRASMLEVLNQDYVRTARAKGVVEFWVITKHALRNALLPVVTLIGSTIGLAIGGAIFIESVFNWPGMGLLLVDAVETRDYPVIMGATLVIGTCVIIVNLLTDIAYAVIDPRIKVG</sequence>
<comment type="similarity">
    <text evidence="7">Belongs to the binding-protein-dependent transport system permease family.</text>
</comment>
<evidence type="ECO:0000256" key="4">
    <source>
        <dbReference type="ARBA" id="ARBA00022692"/>
    </source>
</evidence>
<evidence type="ECO:0000256" key="2">
    <source>
        <dbReference type="ARBA" id="ARBA00022448"/>
    </source>
</evidence>
<dbReference type="EMBL" id="CP006877">
    <property type="protein sequence ID" value="AJD42338.1"/>
    <property type="molecule type" value="Genomic_DNA"/>
</dbReference>
<keyword evidence="3" id="KW-1003">Cell membrane</keyword>
<dbReference type="PROSITE" id="PS50928">
    <property type="entry name" value="ABC_TM1"/>
    <property type="match status" value="1"/>
</dbReference>
<feature type="transmembrane region" description="Helical" evidence="7">
    <location>
        <begin position="286"/>
        <end position="312"/>
    </location>
</feature>
<dbReference type="AlphaFoldDB" id="A0A0B4X6Z7"/>
<dbReference type="CDD" id="cd06261">
    <property type="entry name" value="TM_PBP2"/>
    <property type="match status" value="1"/>
</dbReference>
<dbReference type="KEGG" id="rga:RGR602_CH03021"/>
<feature type="transmembrane region" description="Helical" evidence="7">
    <location>
        <begin position="240"/>
        <end position="266"/>
    </location>
</feature>
<evidence type="ECO:0000256" key="1">
    <source>
        <dbReference type="ARBA" id="ARBA00004651"/>
    </source>
</evidence>
<organism evidence="9 10">
    <name type="scientific">Rhizobium gallicum bv. gallicum R602sp</name>
    <dbReference type="NCBI Taxonomy" id="1041138"/>
    <lineage>
        <taxon>Bacteria</taxon>
        <taxon>Pseudomonadati</taxon>
        <taxon>Pseudomonadota</taxon>
        <taxon>Alphaproteobacteria</taxon>
        <taxon>Hyphomicrobiales</taxon>
        <taxon>Rhizobiaceae</taxon>
        <taxon>Rhizobium/Agrobacterium group</taxon>
        <taxon>Rhizobium</taxon>
    </lineage>
</organism>